<evidence type="ECO:0000313" key="2">
    <source>
        <dbReference type="Proteomes" id="UP000632273"/>
    </source>
</evidence>
<keyword evidence="2" id="KW-1185">Reference proteome</keyword>
<accession>A0ABQ1UUD5</accession>
<protein>
    <submittedName>
        <fullName evidence="1">Uncharacterized protein</fullName>
    </submittedName>
</protein>
<reference evidence="2" key="1">
    <citation type="journal article" date="2019" name="Int. J. Syst. Evol. Microbiol.">
        <title>The Global Catalogue of Microorganisms (GCM) 10K type strain sequencing project: providing services to taxonomists for standard genome sequencing and annotation.</title>
        <authorList>
            <consortium name="The Broad Institute Genomics Platform"/>
            <consortium name="The Broad Institute Genome Sequencing Center for Infectious Disease"/>
            <person name="Wu L."/>
            <person name="Ma J."/>
        </authorList>
    </citation>
    <scope>NUCLEOTIDE SEQUENCE [LARGE SCALE GENOMIC DNA]</scope>
    <source>
        <strain evidence="2">CGMCC 1.15197</strain>
    </source>
</reference>
<comment type="caution">
    <text evidence="1">The sequence shown here is derived from an EMBL/GenBank/DDBJ whole genome shotgun (WGS) entry which is preliminary data.</text>
</comment>
<sequence>MFHHIYINNDVDDTPLGLYADGMKMYKHAQVPVGSDFSSDWPTNDQGVVEYIQSATSYEAVASEEESTIRVTIINGASEVAGKTIEDL</sequence>
<organism evidence="1 2">
    <name type="scientific">Hymenobacter cavernae</name>
    <dbReference type="NCBI Taxonomy" id="2044852"/>
    <lineage>
        <taxon>Bacteria</taxon>
        <taxon>Pseudomonadati</taxon>
        <taxon>Bacteroidota</taxon>
        <taxon>Cytophagia</taxon>
        <taxon>Cytophagales</taxon>
        <taxon>Hymenobacteraceae</taxon>
        <taxon>Hymenobacter</taxon>
    </lineage>
</organism>
<dbReference type="Proteomes" id="UP000632273">
    <property type="component" value="Unassembled WGS sequence"/>
</dbReference>
<name>A0ABQ1UUD5_9BACT</name>
<proteinExistence type="predicted"/>
<dbReference type="RefSeq" id="WP_188816236.1">
    <property type="nucleotide sequence ID" value="NZ_BMHT01000011.1"/>
</dbReference>
<evidence type="ECO:0000313" key="1">
    <source>
        <dbReference type="EMBL" id="GGF27367.1"/>
    </source>
</evidence>
<gene>
    <name evidence="1" type="ORF">GCM10011383_43790</name>
</gene>
<dbReference type="EMBL" id="BMHT01000011">
    <property type="protein sequence ID" value="GGF27367.1"/>
    <property type="molecule type" value="Genomic_DNA"/>
</dbReference>